<dbReference type="SMART" id="SM00382">
    <property type="entry name" value="AAA"/>
    <property type="match status" value="1"/>
</dbReference>
<keyword evidence="3 8" id="KW-0812">Transmembrane</keyword>
<dbReference type="InterPro" id="IPR039421">
    <property type="entry name" value="Type_1_exporter"/>
</dbReference>
<protein>
    <submittedName>
        <fullName evidence="11">ATP-binding cassette subfamily C protein</fullName>
    </submittedName>
</protein>
<evidence type="ECO:0000313" key="12">
    <source>
        <dbReference type="Proteomes" id="UP000246635"/>
    </source>
</evidence>
<dbReference type="GO" id="GO:0016887">
    <property type="term" value="F:ATP hydrolysis activity"/>
    <property type="evidence" value="ECO:0007669"/>
    <property type="project" value="InterPro"/>
</dbReference>
<dbReference type="PANTHER" id="PTHR24221:SF654">
    <property type="entry name" value="ATP-BINDING CASSETTE SUB-FAMILY B MEMBER 6"/>
    <property type="match status" value="1"/>
</dbReference>
<dbReference type="InterPro" id="IPR003439">
    <property type="entry name" value="ABC_transporter-like_ATP-bd"/>
</dbReference>
<evidence type="ECO:0000256" key="1">
    <source>
        <dbReference type="ARBA" id="ARBA00004651"/>
    </source>
</evidence>
<feature type="transmembrane region" description="Helical" evidence="8">
    <location>
        <begin position="146"/>
        <end position="165"/>
    </location>
</feature>
<keyword evidence="5 11" id="KW-0067">ATP-binding</keyword>
<dbReference type="GO" id="GO:0005886">
    <property type="term" value="C:plasma membrane"/>
    <property type="evidence" value="ECO:0007669"/>
    <property type="project" value="UniProtKB-SubCell"/>
</dbReference>
<dbReference type="Pfam" id="PF00664">
    <property type="entry name" value="ABC_membrane"/>
    <property type="match status" value="1"/>
</dbReference>
<dbReference type="PROSITE" id="PS00211">
    <property type="entry name" value="ABC_TRANSPORTER_1"/>
    <property type="match status" value="1"/>
</dbReference>
<evidence type="ECO:0000259" key="9">
    <source>
        <dbReference type="PROSITE" id="PS50893"/>
    </source>
</evidence>
<dbReference type="SUPFAM" id="SSF90123">
    <property type="entry name" value="ABC transporter transmembrane region"/>
    <property type="match status" value="1"/>
</dbReference>
<dbReference type="GO" id="GO:0140359">
    <property type="term" value="F:ABC-type transporter activity"/>
    <property type="evidence" value="ECO:0007669"/>
    <property type="project" value="InterPro"/>
</dbReference>
<evidence type="ECO:0000256" key="3">
    <source>
        <dbReference type="ARBA" id="ARBA00022692"/>
    </source>
</evidence>
<dbReference type="InterPro" id="IPR011527">
    <property type="entry name" value="ABC1_TM_dom"/>
</dbReference>
<dbReference type="EMBL" id="QGTQ01000006">
    <property type="protein sequence ID" value="PWW04893.1"/>
    <property type="molecule type" value="Genomic_DNA"/>
</dbReference>
<name>A0A2V2Z3U9_9BACL</name>
<proteinExistence type="inferred from homology"/>
<feature type="domain" description="ABC transporter" evidence="9">
    <location>
        <begin position="357"/>
        <end position="592"/>
    </location>
</feature>
<accession>A0A2V2Z3U9</accession>
<dbReference type="PANTHER" id="PTHR24221">
    <property type="entry name" value="ATP-BINDING CASSETTE SUB-FAMILY B"/>
    <property type="match status" value="1"/>
</dbReference>
<dbReference type="RefSeq" id="WP_245946626.1">
    <property type="nucleotide sequence ID" value="NZ_CP054612.1"/>
</dbReference>
<keyword evidence="7 8" id="KW-0472">Membrane</keyword>
<keyword evidence="4" id="KW-0547">Nucleotide-binding</keyword>
<dbReference type="GO" id="GO:0034040">
    <property type="term" value="F:ATPase-coupled lipid transmembrane transporter activity"/>
    <property type="evidence" value="ECO:0007669"/>
    <property type="project" value="TreeGrafter"/>
</dbReference>
<evidence type="ECO:0000256" key="7">
    <source>
        <dbReference type="ARBA" id="ARBA00023136"/>
    </source>
</evidence>
<dbReference type="SUPFAM" id="SSF52540">
    <property type="entry name" value="P-loop containing nucleoside triphosphate hydrolases"/>
    <property type="match status" value="1"/>
</dbReference>
<dbReference type="InterPro" id="IPR027417">
    <property type="entry name" value="P-loop_NTPase"/>
</dbReference>
<dbReference type="Pfam" id="PF00005">
    <property type="entry name" value="ABC_tran"/>
    <property type="match status" value="1"/>
</dbReference>
<dbReference type="InterPro" id="IPR036640">
    <property type="entry name" value="ABC1_TM_sf"/>
</dbReference>
<feature type="transmembrane region" description="Helical" evidence="8">
    <location>
        <begin position="263"/>
        <end position="280"/>
    </location>
</feature>
<evidence type="ECO:0000256" key="6">
    <source>
        <dbReference type="ARBA" id="ARBA00022989"/>
    </source>
</evidence>
<evidence type="ECO:0000256" key="4">
    <source>
        <dbReference type="ARBA" id="ARBA00022741"/>
    </source>
</evidence>
<keyword evidence="12" id="KW-1185">Reference proteome</keyword>
<feature type="transmembrane region" description="Helical" evidence="8">
    <location>
        <begin position="20"/>
        <end position="44"/>
    </location>
</feature>
<evidence type="ECO:0000259" key="10">
    <source>
        <dbReference type="PROSITE" id="PS50929"/>
    </source>
</evidence>
<dbReference type="InterPro" id="IPR003593">
    <property type="entry name" value="AAA+_ATPase"/>
</dbReference>
<gene>
    <name evidence="11" type="ORF">DFQ01_106178</name>
</gene>
<dbReference type="GO" id="GO:0005524">
    <property type="term" value="F:ATP binding"/>
    <property type="evidence" value="ECO:0007669"/>
    <property type="project" value="UniProtKB-KW"/>
</dbReference>
<comment type="subcellular location">
    <subcellularLocation>
        <location evidence="1">Cell membrane</location>
        <topology evidence="1">Multi-pass membrane protein</topology>
    </subcellularLocation>
</comment>
<dbReference type="PROSITE" id="PS50893">
    <property type="entry name" value="ABC_TRANSPORTER_2"/>
    <property type="match status" value="1"/>
</dbReference>
<evidence type="ECO:0000313" key="11">
    <source>
        <dbReference type="EMBL" id="PWW04893.1"/>
    </source>
</evidence>
<dbReference type="Gene3D" id="1.20.1560.10">
    <property type="entry name" value="ABC transporter type 1, transmembrane domain"/>
    <property type="match status" value="1"/>
</dbReference>
<evidence type="ECO:0000256" key="8">
    <source>
        <dbReference type="SAM" id="Phobius"/>
    </source>
</evidence>
<feature type="domain" description="ABC transmembrane type-1" evidence="10">
    <location>
        <begin position="23"/>
        <end position="317"/>
    </location>
</feature>
<reference evidence="11 12" key="1">
    <citation type="submission" date="2018-05" db="EMBL/GenBank/DDBJ databases">
        <title>Genomic Encyclopedia of Type Strains, Phase III (KMG-III): the genomes of soil and plant-associated and newly described type strains.</title>
        <authorList>
            <person name="Whitman W."/>
        </authorList>
    </citation>
    <scope>NUCLEOTIDE SEQUENCE [LARGE SCALE GENOMIC DNA]</scope>
    <source>
        <strain evidence="11 12">CECT 5696</strain>
    </source>
</reference>
<feature type="transmembrane region" description="Helical" evidence="8">
    <location>
        <begin position="75"/>
        <end position="96"/>
    </location>
</feature>
<feature type="transmembrane region" description="Helical" evidence="8">
    <location>
        <begin position="171"/>
        <end position="191"/>
    </location>
</feature>
<dbReference type="PROSITE" id="PS50929">
    <property type="entry name" value="ABC_TM1F"/>
    <property type="match status" value="1"/>
</dbReference>
<comment type="similarity">
    <text evidence="2">Belongs to the ABC transporter superfamily.</text>
</comment>
<dbReference type="AlphaFoldDB" id="A0A2V2Z3U9"/>
<sequence length="601" mass="68259">MRHLLVYIQKLHRFAGIQLYLNMCGMMLNSVLAGISVVLLIPLLNLLNLTGTLSNSSVISSIAKPLQQLPSSAQLPAVLALYVVLLITQATLERFISQRNIQMEQRFIRHIRTDMYEAMLEANWPFFLRKRKSDLTNIMTTELPRVSYGIFTSLQLVMNLVYTVVQIGLAIWLSYQLTALVLICGLLLVFVTRKFVFASRSLGDEMTSLMQTYMAGMTEHFNGIKDIKSNRTEQQHALWFRNLTKQMERNVVHFSRVQSISQYYYKVAAGVFIVLFVYIATAFVHVQPSMLLLIVVIFSRLWPKFASLQAGWENIAQILPACKALLDLHTESEQAREFNLKQLSVDIDSKWRMWHGIECRDISYQYDTRFATYALRHIHLHIQANSMVAIVGKSGAGKSTLIDLLIGLIEPQQGEILIDGVPIQHCAAQFRRMVSYVSQDPFLFHLTLRENLRMGAPDASEEKLWEALRFSAAHEFVKKLPQGLDTVIGDRGVRLSGGERQRIVLARAILRNPSVLILDEATSALDSENEVHIQQALERIRGTMTIIVIAHRLSTIRNADQVIVLDQGTIVQQGSYQQLAQASDGLFSHLLKHQELEVVHH</sequence>
<evidence type="ECO:0000256" key="2">
    <source>
        <dbReference type="ARBA" id="ARBA00005417"/>
    </source>
</evidence>
<comment type="caution">
    <text evidence="11">The sequence shown here is derived from an EMBL/GenBank/DDBJ whole genome shotgun (WGS) entry which is preliminary data.</text>
</comment>
<dbReference type="InterPro" id="IPR017871">
    <property type="entry name" value="ABC_transporter-like_CS"/>
</dbReference>
<dbReference type="Gene3D" id="3.40.50.300">
    <property type="entry name" value="P-loop containing nucleotide triphosphate hydrolases"/>
    <property type="match status" value="1"/>
</dbReference>
<organism evidence="11 12">
    <name type="scientific">Paenibacillus cellulosilyticus</name>
    <dbReference type="NCBI Taxonomy" id="375489"/>
    <lineage>
        <taxon>Bacteria</taxon>
        <taxon>Bacillati</taxon>
        <taxon>Bacillota</taxon>
        <taxon>Bacilli</taxon>
        <taxon>Bacillales</taxon>
        <taxon>Paenibacillaceae</taxon>
        <taxon>Paenibacillus</taxon>
    </lineage>
</organism>
<dbReference type="Proteomes" id="UP000246635">
    <property type="component" value="Unassembled WGS sequence"/>
</dbReference>
<evidence type="ECO:0000256" key="5">
    <source>
        <dbReference type="ARBA" id="ARBA00022840"/>
    </source>
</evidence>
<dbReference type="FunFam" id="3.40.50.300:FF:000218">
    <property type="entry name" value="Multidrug ABC transporter ATP-binding protein"/>
    <property type="match status" value="1"/>
</dbReference>
<keyword evidence="6 8" id="KW-1133">Transmembrane helix</keyword>